<reference evidence="1" key="2">
    <citation type="submission" date="2025-08" db="UniProtKB">
        <authorList>
            <consortium name="Ensembl"/>
        </authorList>
    </citation>
    <scope>IDENTIFICATION</scope>
</reference>
<evidence type="ECO:0000313" key="1">
    <source>
        <dbReference type="Ensembl" id="ENSATEP00000009254.2"/>
    </source>
</evidence>
<dbReference type="Proteomes" id="UP000265040">
    <property type="component" value="Chromosome 15"/>
</dbReference>
<keyword evidence="2" id="KW-1185">Reference proteome</keyword>
<dbReference type="InParanoid" id="A0A3Q1HPD6"/>
<protein>
    <submittedName>
        <fullName evidence="1">Uncharacterized protein</fullName>
    </submittedName>
</protein>
<organism evidence="1 2">
    <name type="scientific">Anabas testudineus</name>
    <name type="common">Climbing perch</name>
    <name type="synonym">Anthias testudineus</name>
    <dbReference type="NCBI Taxonomy" id="64144"/>
    <lineage>
        <taxon>Eukaryota</taxon>
        <taxon>Metazoa</taxon>
        <taxon>Chordata</taxon>
        <taxon>Craniata</taxon>
        <taxon>Vertebrata</taxon>
        <taxon>Euteleostomi</taxon>
        <taxon>Actinopterygii</taxon>
        <taxon>Neopterygii</taxon>
        <taxon>Teleostei</taxon>
        <taxon>Neoteleostei</taxon>
        <taxon>Acanthomorphata</taxon>
        <taxon>Anabantaria</taxon>
        <taxon>Anabantiformes</taxon>
        <taxon>Anabantoidei</taxon>
        <taxon>Anabantidae</taxon>
        <taxon>Anabas</taxon>
    </lineage>
</organism>
<proteinExistence type="predicted"/>
<reference evidence="1" key="3">
    <citation type="submission" date="2025-09" db="UniProtKB">
        <authorList>
            <consortium name="Ensembl"/>
        </authorList>
    </citation>
    <scope>IDENTIFICATION</scope>
</reference>
<evidence type="ECO:0000313" key="2">
    <source>
        <dbReference type="Proteomes" id="UP000265040"/>
    </source>
</evidence>
<dbReference type="Ensembl" id="ENSATET00000009414.2">
    <property type="protein sequence ID" value="ENSATEP00000009254.2"/>
    <property type="gene ID" value="ENSATEG00000006517.2"/>
</dbReference>
<accession>A0A3Q1HPD6</accession>
<name>A0A3Q1HPD6_ANATE</name>
<reference evidence="1" key="1">
    <citation type="submission" date="2021-04" db="EMBL/GenBank/DDBJ databases">
        <authorList>
            <consortium name="Wellcome Sanger Institute Data Sharing"/>
        </authorList>
    </citation>
    <scope>NUCLEOTIDE SEQUENCE [LARGE SCALE GENOMIC DNA]</scope>
</reference>
<sequence length="78" mass="8714">MSAMKIETMTKQDGLNLLCCRNVTNTDFYLYKTILISLVYSDNPASIPGLPSDMVLTPAKRWCHFVTSLPGVEFVLSL</sequence>
<dbReference type="AlphaFoldDB" id="A0A3Q1HPD6"/>